<reference evidence="3" key="1">
    <citation type="submission" date="2023-05" db="EMBL/GenBank/DDBJ databases">
        <title>Nepenthes gracilis genome sequencing.</title>
        <authorList>
            <person name="Fukushima K."/>
        </authorList>
    </citation>
    <scope>NUCLEOTIDE SEQUENCE</scope>
    <source>
        <strain evidence="3">SING2019-196</strain>
    </source>
</reference>
<gene>
    <name evidence="3" type="ORF">Nepgr_026353</name>
</gene>
<protein>
    <recommendedName>
        <fullName evidence="5">FAS1 domain-containing protein</fullName>
    </recommendedName>
</protein>
<evidence type="ECO:0008006" key="5">
    <source>
        <dbReference type="Google" id="ProtNLM"/>
    </source>
</evidence>
<dbReference type="AlphaFoldDB" id="A0AAD3Y1Y6"/>
<evidence type="ECO:0000313" key="4">
    <source>
        <dbReference type="Proteomes" id="UP001279734"/>
    </source>
</evidence>
<evidence type="ECO:0000256" key="1">
    <source>
        <dbReference type="SAM" id="MobiDB-lite"/>
    </source>
</evidence>
<dbReference type="PANTHER" id="PTHR33985">
    <property type="entry name" value="OS02G0491300 PROTEIN-RELATED"/>
    <property type="match status" value="1"/>
</dbReference>
<sequence>MDTRSKHYVRLLLAVTLSLLVSHTLAEIPFQEVEAAVEALRSEGYRLFGNSIAVSDILYQIISGDNFTLLSPPDSALFSLDMSTNAFHYVFALRFHVIPRRLSATDLRYLSLSGTPYIETLVPQQSLFVSYRRREIEVAFNVTVFEFVEVDGVRISSPDVYLGTHIAAHGIDGALAAGLSKPENGYGDLGFVSPSVWPQGSSSPSPRSERENNAMAPLRDQNSPESSGGILTWPFQTWPDSMSPADINGDTGFASPSISPSLSTGFVPDFTTLASLPVEVFSPSIVGIPMAPQSFPNSTSPDLSPPESAINTSLPGLELGGVTPVYYSPALSDLESDTFTSSPRFEPDSISIVQYWPTVSSPESGLLINSGRLEPEKIDIVDSSPSTSSPDSANFFVASPQVVSDSITPHGLLQVWTCPPEISQISSPLNTKEDPVQSLTIGDITNISGPRGHADGLGKEYQGGVQENSSLERERQMNLPGFEPELITPVSFRRSESTLPEIPEDSSPWNSRTELVRESIPPSPQLTEIRGSTHWNKSKKKPWSSHEDIKRESGGKELEKDVSQYAAEDDKFGDVDSLTGIAV</sequence>
<accession>A0AAD3Y1Y6</accession>
<organism evidence="3 4">
    <name type="scientific">Nepenthes gracilis</name>
    <name type="common">Slender pitcher plant</name>
    <dbReference type="NCBI Taxonomy" id="150966"/>
    <lineage>
        <taxon>Eukaryota</taxon>
        <taxon>Viridiplantae</taxon>
        <taxon>Streptophyta</taxon>
        <taxon>Embryophyta</taxon>
        <taxon>Tracheophyta</taxon>
        <taxon>Spermatophyta</taxon>
        <taxon>Magnoliopsida</taxon>
        <taxon>eudicotyledons</taxon>
        <taxon>Gunneridae</taxon>
        <taxon>Pentapetalae</taxon>
        <taxon>Caryophyllales</taxon>
        <taxon>Nepenthaceae</taxon>
        <taxon>Nepenthes</taxon>
    </lineage>
</organism>
<dbReference type="InterPro" id="IPR036378">
    <property type="entry name" value="FAS1_dom_sf"/>
</dbReference>
<evidence type="ECO:0000313" key="3">
    <source>
        <dbReference type="EMBL" id="GMH24510.1"/>
    </source>
</evidence>
<dbReference type="SUPFAM" id="SSF82153">
    <property type="entry name" value="FAS1 domain"/>
    <property type="match status" value="1"/>
</dbReference>
<feature type="compositionally biased region" description="Basic and acidic residues" evidence="1">
    <location>
        <begin position="544"/>
        <end position="574"/>
    </location>
</feature>
<feature type="region of interest" description="Disordered" evidence="1">
    <location>
        <begin position="197"/>
        <end position="226"/>
    </location>
</feature>
<proteinExistence type="predicted"/>
<keyword evidence="4" id="KW-1185">Reference proteome</keyword>
<dbReference type="PANTHER" id="PTHR33985:SF15">
    <property type="entry name" value="FASCICLIN-LIKE ARABINOGALACTAN PROTEIN 19"/>
    <property type="match status" value="1"/>
</dbReference>
<name>A0AAD3Y1Y6_NEPGR</name>
<feature type="signal peptide" evidence="2">
    <location>
        <begin position="1"/>
        <end position="26"/>
    </location>
</feature>
<feature type="region of interest" description="Disordered" evidence="1">
    <location>
        <begin position="496"/>
        <end position="583"/>
    </location>
</feature>
<feature type="chain" id="PRO_5042074843" description="FAS1 domain-containing protein" evidence="2">
    <location>
        <begin position="27"/>
        <end position="583"/>
    </location>
</feature>
<keyword evidence="2" id="KW-0732">Signal</keyword>
<dbReference type="Proteomes" id="UP001279734">
    <property type="component" value="Unassembled WGS sequence"/>
</dbReference>
<dbReference type="InterPro" id="IPR052806">
    <property type="entry name" value="Fasciclin-like_AGP"/>
</dbReference>
<comment type="caution">
    <text evidence="3">The sequence shown here is derived from an EMBL/GenBank/DDBJ whole genome shotgun (WGS) entry which is preliminary data.</text>
</comment>
<dbReference type="EMBL" id="BSYO01000028">
    <property type="protein sequence ID" value="GMH24510.1"/>
    <property type="molecule type" value="Genomic_DNA"/>
</dbReference>
<evidence type="ECO:0000256" key="2">
    <source>
        <dbReference type="SAM" id="SignalP"/>
    </source>
</evidence>